<feature type="transmembrane region" description="Helical" evidence="1">
    <location>
        <begin position="74"/>
        <end position="99"/>
    </location>
</feature>
<keyword evidence="1" id="KW-0472">Membrane</keyword>
<keyword evidence="4" id="KW-1185">Reference proteome</keyword>
<evidence type="ECO:0000313" key="4">
    <source>
        <dbReference type="Proteomes" id="UP001497457"/>
    </source>
</evidence>
<dbReference type="Proteomes" id="UP001497457">
    <property type="component" value="Chromosome 11b"/>
</dbReference>
<name>A0ABC9H0W1_9POAL</name>
<evidence type="ECO:0000313" key="2">
    <source>
        <dbReference type="EMBL" id="CAL4899249.1"/>
    </source>
</evidence>
<dbReference type="Proteomes" id="UP001497457">
    <property type="component" value="Unassembled WGS sequence"/>
</dbReference>
<keyword evidence="1" id="KW-1133">Transmembrane helix</keyword>
<dbReference type="EMBL" id="CAXIPR030001034">
    <property type="protein sequence ID" value="CAM0147898.1"/>
    <property type="molecule type" value="Genomic_DNA"/>
</dbReference>
<dbReference type="AlphaFoldDB" id="A0ABC9H0W1"/>
<gene>
    <name evidence="3" type="ORF">URODEC1_LOCUS121265</name>
    <name evidence="2" type="ORF">URODEC1_LOCUS8128</name>
</gene>
<evidence type="ECO:0000313" key="3">
    <source>
        <dbReference type="EMBL" id="CAM0147898.1"/>
    </source>
</evidence>
<protein>
    <submittedName>
        <fullName evidence="3">Uncharacterized protein</fullName>
    </submittedName>
</protein>
<dbReference type="EMBL" id="OZ075121">
    <property type="protein sequence ID" value="CAL4899249.1"/>
    <property type="molecule type" value="Genomic_DNA"/>
</dbReference>
<accession>A0ABC9H0W1</accession>
<proteinExistence type="predicted"/>
<evidence type="ECO:0000256" key="1">
    <source>
        <dbReference type="SAM" id="Phobius"/>
    </source>
</evidence>
<keyword evidence="1" id="KW-0812">Transmembrane</keyword>
<sequence>MSTPRKLSAASHAAAKQALGLVPGPGDAALRWDVIQAKLAELLRLLTTAAQVLAAELRDHVASLLAVVHSVARAALAVALPAAAVVAVLLVLCGCCVAAGQHQWRRRGPDGEEVKGLGGDDVPVVSYRRGYKGGIFSMHPNKPIVC</sequence>
<reference evidence="3 4" key="1">
    <citation type="submission" date="2024-10" db="EMBL/GenBank/DDBJ databases">
        <authorList>
            <person name="Ryan C."/>
        </authorList>
    </citation>
    <scope>NUCLEOTIDE SEQUENCE [LARGE SCALE GENOMIC DNA]</scope>
</reference>
<organism evidence="3 4">
    <name type="scientific">Urochloa decumbens</name>
    <dbReference type="NCBI Taxonomy" id="240449"/>
    <lineage>
        <taxon>Eukaryota</taxon>
        <taxon>Viridiplantae</taxon>
        <taxon>Streptophyta</taxon>
        <taxon>Embryophyta</taxon>
        <taxon>Tracheophyta</taxon>
        <taxon>Spermatophyta</taxon>
        <taxon>Magnoliopsida</taxon>
        <taxon>Liliopsida</taxon>
        <taxon>Poales</taxon>
        <taxon>Poaceae</taxon>
        <taxon>PACMAD clade</taxon>
        <taxon>Panicoideae</taxon>
        <taxon>Panicodae</taxon>
        <taxon>Paniceae</taxon>
        <taxon>Melinidinae</taxon>
        <taxon>Urochloa</taxon>
    </lineage>
</organism>